<evidence type="ECO:0000313" key="1">
    <source>
        <dbReference type="EMBL" id="MCB5227832.1"/>
    </source>
</evidence>
<accession>A0ABS8C682</accession>
<dbReference type="RefSeq" id="WP_226751890.1">
    <property type="nucleotide sequence ID" value="NZ_JAEINI020000010.1"/>
</dbReference>
<dbReference type="Pfam" id="PF04134">
    <property type="entry name" value="DCC1-like"/>
    <property type="match status" value="1"/>
</dbReference>
<organism evidence="1 2">
    <name type="scientific">Alishewanella maricola</name>
    <dbReference type="NCBI Taxonomy" id="2795740"/>
    <lineage>
        <taxon>Bacteria</taxon>
        <taxon>Pseudomonadati</taxon>
        <taxon>Pseudomonadota</taxon>
        <taxon>Gammaproteobacteria</taxon>
        <taxon>Alteromonadales</taxon>
        <taxon>Alteromonadaceae</taxon>
        <taxon>Alishewanella</taxon>
    </lineage>
</organism>
<reference evidence="1 2" key="1">
    <citation type="submission" date="2021-10" db="EMBL/GenBank/DDBJ databases">
        <title>Alishewanella koreense sp. nov. isolated from seawater of southwestern coast in South Korea and the proposal for the reclassification of Rheinheimera perlucida and Rheinheimera tuosuensis as Arsukibacterium perlucida and Arsukibacterium tuosuensis.</title>
        <authorList>
            <person name="Kim K.H."/>
            <person name="Ruan W."/>
            <person name="Kim K.R."/>
            <person name="Baek J.H."/>
            <person name="Jeon C.O."/>
        </authorList>
    </citation>
    <scope>NUCLEOTIDE SEQUENCE [LARGE SCALE GENOMIC DNA]</scope>
    <source>
        <strain evidence="1 2">16-MA</strain>
    </source>
</reference>
<dbReference type="PANTHER" id="PTHR34290">
    <property type="entry name" value="SI:CH73-390P7.2"/>
    <property type="match status" value="1"/>
</dbReference>
<gene>
    <name evidence="1" type="ORF">JAO78_013525</name>
</gene>
<proteinExistence type="predicted"/>
<dbReference type="Proteomes" id="UP000633814">
    <property type="component" value="Unassembled WGS sequence"/>
</dbReference>
<dbReference type="PANTHER" id="PTHR34290:SF2">
    <property type="entry name" value="OS04G0668800 PROTEIN"/>
    <property type="match status" value="1"/>
</dbReference>
<dbReference type="InterPro" id="IPR044691">
    <property type="entry name" value="DCC1_Trx"/>
</dbReference>
<comment type="caution">
    <text evidence="1">The sequence shown here is derived from an EMBL/GenBank/DDBJ whole genome shotgun (WGS) entry which is preliminary data.</text>
</comment>
<dbReference type="EMBL" id="JAEINI020000010">
    <property type="protein sequence ID" value="MCB5227832.1"/>
    <property type="molecule type" value="Genomic_DNA"/>
</dbReference>
<keyword evidence="2" id="KW-1185">Reference proteome</keyword>
<evidence type="ECO:0000313" key="2">
    <source>
        <dbReference type="Proteomes" id="UP000633814"/>
    </source>
</evidence>
<sequence>MSVSQNQAALFFDGSCKLCRHEINWLGPKLKGKMQLVDISQPDFTGFNGASKMQMMQQIHVWDGQQFQIGLTATLFYWRLAGLRLLPAILAFPLIRPIANWAYQYWARKRLKCTDGQCEIK</sequence>
<name>A0ABS8C682_9ALTE</name>
<protein>
    <submittedName>
        <fullName evidence="1">DUF393 domain-containing protein</fullName>
    </submittedName>
</protein>
<dbReference type="InterPro" id="IPR007263">
    <property type="entry name" value="DCC1-like"/>
</dbReference>